<comment type="caution">
    <text evidence="2">The sequence shown here is derived from an EMBL/GenBank/DDBJ whole genome shotgun (WGS) entry which is preliminary data.</text>
</comment>
<evidence type="ECO:0000313" key="2">
    <source>
        <dbReference type="EMBL" id="GEU62750.1"/>
    </source>
</evidence>
<feature type="region of interest" description="Disordered" evidence="1">
    <location>
        <begin position="1"/>
        <end position="108"/>
    </location>
</feature>
<sequence>MVNVFPPDHVDDLPDLAPAIPEPALVDENEGPKEGEKEFKEKEEFEEEEPQEEEDMEVDIGEEENELELMFPYEEADPLNPSPPASDSESKDVVEVEDMVKPEDETIPNSIHEMAHALVEKKGKAKDKYYGKLIADLGNEVRCSVGKREAVLEDRIKEFGNAEERAECKKLKKELEDARIMPPKSGPMTQASIERMITSRIDAALTADKSRKENVKNNAGGAADLDK</sequence>
<evidence type="ECO:0000256" key="1">
    <source>
        <dbReference type="SAM" id="MobiDB-lite"/>
    </source>
</evidence>
<proteinExistence type="predicted"/>
<accession>A0A6L2LNI8</accession>
<protein>
    <submittedName>
        <fullName evidence="2">Uncharacterized protein</fullName>
    </submittedName>
</protein>
<dbReference type="EMBL" id="BKCJ010004726">
    <property type="protein sequence ID" value="GEU62750.1"/>
    <property type="molecule type" value="Genomic_DNA"/>
</dbReference>
<dbReference type="AlphaFoldDB" id="A0A6L2LNI8"/>
<feature type="region of interest" description="Disordered" evidence="1">
    <location>
        <begin position="205"/>
        <end position="227"/>
    </location>
</feature>
<organism evidence="2">
    <name type="scientific">Tanacetum cinerariifolium</name>
    <name type="common">Dalmatian daisy</name>
    <name type="synonym">Chrysanthemum cinerariifolium</name>
    <dbReference type="NCBI Taxonomy" id="118510"/>
    <lineage>
        <taxon>Eukaryota</taxon>
        <taxon>Viridiplantae</taxon>
        <taxon>Streptophyta</taxon>
        <taxon>Embryophyta</taxon>
        <taxon>Tracheophyta</taxon>
        <taxon>Spermatophyta</taxon>
        <taxon>Magnoliopsida</taxon>
        <taxon>eudicotyledons</taxon>
        <taxon>Gunneridae</taxon>
        <taxon>Pentapetalae</taxon>
        <taxon>asterids</taxon>
        <taxon>campanulids</taxon>
        <taxon>Asterales</taxon>
        <taxon>Asteraceae</taxon>
        <taxon>Asteroideae</taxon>
        <taxon>Anthemideae</taxon>
        <taxon>Anthemidinae</taxon>
        <taxon>Tanacetum</taxon>
    </lineage>
</organism>
<feature type="compositionally biased region" description="Basic and acidic residues" evidence="1">
    <location>
        <begin position="88"/>
        <end position="104"/>
    </location>
</feature>
<reference evidence="2" key="1">
    <citation type="journal article" date="2019" name="Sci. Rep.">
        <title>Draft genome of Tanacetum cinerariifolium, the natural source of mosquito coil.</title>
        <authorList>
            <person name="Yamashiro T."/>
            <person name="Shiraishi A."/>
            <person name="Satake H."/>
            <person name="Nakayama K."/>
        </authorList>
    </citation>
    <scope>NUCLEOTIDE SEQUENCE</scope>
</reference>
<feature type="compositionally biased region" description="Acidic residues" evidence="1">
    <location>
        <begin position="44"/>
        <end position="67"/>
    </location>
</feature>
<feature type="compositionally biased region" description="Basic and acidic residues" evidence="1">
    <location>
        <begin position="30"/>
        <end position="43"/>
    </location>
</feature>
<gene>
    <name evidence="2" type="ORF">Tci_034728</name>
</gene>
<feature type="non-terminal residue" evidence="2">
    <location>
        <position position="227"/>
    </location>
</feature>
<name>A0A6L2LNI8_TANCI</name>